<feature type="transmembrane region" description="Helical" evidence="12">
    <location>
        <begin position="246"/>
        <end position="267"/>
    </location>
</feature>
<dbReference type="CDD" id="cd18603">
    <property type="entry name" value="ABC_6TM_MRP1_2_3_6_D2_like"/>
    <property type="match status" value="1"/>
</dbReference>
<keyword evidence="16" id="KW-1185">Reference proteome</keyword>
<dbReference type="InterPro" id="IPR044746">
    <property type="entry name" value="ABCC_6TM_D1"/>
</dbReference>
<accession>A0AAN7TUT6</accession>
<evidence type="ECO:0000259" key="13">
    <source>
        <dbReference type="PROSITE" id="PS50893"/>
    </source>
</evidence>
<dbReference type="GO" id="GO:0030587">
    <property type="term" value="P:sorocarp development"/>
    <property type="evidence" value="ECO:0007669"/>
    <property type="project" value="UniProtKB-ARBA"/>
</dbReference>
<dbReference type="InterPro" id="IPR011527">
    <property type="entry name" value="ABC1_TM_dom"/>
</dbReference>
<feature type="compositionally biased region" description="Low complexity" evidence="11">
    <location>
        <begin position="52"/>
        <end position="65"/>
    </location>
</feature>
<dbReference type="FunFam" id="3.40.50.300:FF:000163">
    <property type="entry name" value="Multidrug resistance-associated protein member 4"/>
    <property type="match status" value="1"/>
</dbReference>
<feature type="transmembrane region" description="Helical" evidence="12">
    <location>
        <begin position="349"/>
        <end position="367"/>
    </location>
</feature>
<dbReference type="Pfam" id="PF00664">
    <property type="entry name" value="ABC_membrane"/>
    <property type="match status" value="2"/>
</dbReference>
<evidence type="ECO:0000256" key="8">
    <source>
        <dbReference type="ARBA" id="ARBA00022989"/>
    </source>
</evidence>
<organism evidence="15 16">
    <name type="scientific">Dictyostelium firmibasis</name>
    <dbReference type="NCBI Taxonomy" id="79012"/>
    <lineage>
        <taxon>Eukaryota</taxon>
        <taxon>Amoebozoa</taxon>
        <taxon>Evosea</taxon>
        <taxon>Eumycetozoa</taxon>
        <taxon>Dictyostelia</taxon>
        <taxon>Dictyosteliales</taxon>
        <taxon>Dictyosteliaceae</taxon>
        <taxon>Dictyostelium</taxon>
    </lineage>
</organism>
<evidence type="ECO:0000256" key="2">
    <source>
        <dbReference type="ARBA" id="ARBA00009726"/>
    </source>
</evidence>
<comment type="caution">
    <text evidence="15">The sequence shown here is derived from an EMBL/GenBank/DDBJ whole genome shotgun (WGS) entry which is preliminary data.</text>
</comment>
<keyword evidence="8 12" id="KW-1133">Transmembrane helix</keyword>
<keyword evidence="10" id="KW-0175">Coiled coil</keyword>
<evidence type="ECO:0000313" key="16">
    <source>
        <dbReference type="Proteomes" id="UP001344447"/>
    </source>
</evidence>
<dbReference type="CDD" id="cd03250">
    <property type="entry name" value="ABCC_MRP_domain1"/>
    <property type="match status" value="1"/>
</dbReference>
<keyword evidence="4 12" id="KW-0812">Transmembrane</keyword>
<feature type="domain" description="ABC transporter" evidence="13">
    <location>
        <begin position="1209"/>
        <end position="1443"/>
    </location>
</feature>
<dbReference type="InterPro" id="IPR050173">
    <property type="entry name" value="ABC_transporter_C-like"/>
</dbReference>
<keyword evidence="7" id="KW-0067">ATP-binding</keyword>
<dbReference type="InterPro" id="IPR017871">
    <property type="entry name" value="ABC_transporter-like_CS"/>
</dbReference>
<evidence type="ECO:0000256" key="7">
    <source>
        <dbReference type="ARBA" id="ARBA00022840"/>
    </source>
</evidence>
<evidence type="ECO:0000256" key="10">
    <source>
        <dbReference type="SAM" id="Coils"/>
    </source>
</evidence>
<dbReference type="FunFam" id="1.20.1560.10:FF:000010">
    <property type="entry name" value="Multidrug resistance-associated ABC transporter"/>
    <property type="match status" value="1"/>
</dbReference>
<dbReference type="GO" id="GO:0140359">
    <property type="term" value="F:ABC-type transporter activity"/>
    <property type="evidence" value="ECO:0007669"/>
    <property type="project" value="InterPro"/>
</dbReference>
<comment type="similarity">
    <text evidence="2">Belongs to the ABC transporter superfamily. ABCC family. Conjugate transporter (TC 3.A.1.208) subfamily.</text>
</comment>
<dbReference type="GO" id="GO:0016020">
    <property type="term" value="C:membrane"/>
    <property type="evidence" value="ECO:0007669"/>
    <property type="project" value="UniProtKB-SubCell"/>
</dbReference>
<feature type="transmembrane region" description="Helical" evidence="12">
    <location>
        <begin position="322"/>
        <end position="343"/>
    </location>
</feature>
<feature type="compositionally biased region" description="Low complexity" evidence="11">
    <location>
        <begin position="20"/>
        <end position="36"/>
    </location>
</feature>
<evidence type="ECO:0000259" key="14">
    <source>
        <dbReference type="PROSITE" id="PS50929"/>
    </source>
</evidence>
<evidence type="ECO:0000256" key="4">
    <source>
        <dbReference type="ARBA" id="ARBA00022692"/>
    </source>
</evidence>
<dbReference type="InterPro" id="IPR003439">
    <property type="entry name" value="ABC_transporter-like_ATP-bd"/>
</dbReference>
<keyword evidence="5" id="KW-0677">Repeat</keyword>
<dbReference type="InterPro" id="IPR027417">
    <property type="entry name" value="P-loop_NTPase"/>
</dbReference>
<proteinExistence type="inferred from homology"/>
<dbReference type="PROSITE" id="PS50929">
    <property type="entry name" value="ABC_TM1F"/>
    <property type="match status" value="2"/>
</dbReference>
<dbReference type="Gene3D" id="1.20.1560.10">
    <property type="entry name" value="ABC transporter type 1, transmembrane domain"/>
    <property type="match status" value="2"/>
</dbReference>
<dbReference type="SUPFAM" id="SSF90123">
    <property type="entry name" value="ABC transporter transmembrane region"/>
    <property type="match status" value="2"/>
</dbReference>
<sequence length="1459" mass="164704">MKYNILENDVIDSIEKHDSNINNNSNNNNNNSNNNNDGEGDSFIELEEIKLNSDSNNNTNNNNSKKNNKKYVKLNEKEDTNDDSDDDINRIENKETESPSSSSPFTYGYDDEFKDLPIPKKGFGGLKSLEENANFFSSMTYLWADKFVLYCFKNVLQLDEIWELANYDRSSYLFGIMDVNWQYELKNNKRPNFMKAAFKSFGKYFALSWVYFGLNVITQFIGPIFLKKIVSFVIKYRENPGSVDPNWGYYYALILFANSMFGSIFLYQSNMITARTGNRLKSLIVLYVYKKSLKLTNSSRAKKSNGEIVNLMSNDAQRLLELFQMINTLLFAVPMIIVSMVLLYDCVGWPSFIALLVMAISLPYSLNRGSQLSIYRRKLVGFTDQRIKVVNEMFQAIKTIKLYAWEDYFAQKMMSKRGEEIKFLTQFIRFRYSLIVVVQSIPTIISIFMFTVYYLVNSKLPADKIFAAVAYLNIIRVPFTFLPYGYNIYIQFKVSIERVVNFLNMDEINQGDDSNNEINVNVSDQQKQQQTDLGIYMDNTTFTWAIKPQANPSTTRTTTSSNDSGRGGGASERNEDKKEIQASFSLKNVSCQVKDKGSLLMVIGPVGSGKSSFCQALLGEMELENKGSLRVVGSIAYVSQSAWIMNASLKDNILFGKEYNKERYDMVLNCCALLPDLALFPQGDLIEIGERGINLSGGQKQRVAIARAVYSDADIYILDDILSAVDAHVGKHLFYNCIKSILKDKIVVLATNQLNYCPHSTQTLILKTGGEVEHYDTFENIITTLNSGYDNSSLFSELLKQYAHLGDSDKDSDEIVDDEVIKTKENNDLYDGKLTTIEEREEGSVSFKHYMYYVTAGGGFLFLVALLGYCVDTSTSTFTNWWLSNWSSKHTSSGSGSGSSSGSLIIDSLSSLSINEEGNIENAGEFLGVFIAIGALTVLLIIGRTITFFEYSIRATTEIHKRLFRSILRAPMWFFDTVPLGRILNRFTRDTDIVDMLLTNSLNQFLNFSTNCIAILVIISIATPWLLLPMAPIIILFYFIQYFYRRTSIQIQRIESITRSPIFSHFAETLNGVITLRAFRKMGENVIKNQSLLDDNNKCYLTLQAMNQWLGLRLSVLGNLITLLSCIFITVDRSNIAIASVGLSISYTLSLTTNLNKATQQLAELETKMNSIERISYYTENVPQEPNQIVESNRPPMGWPSLTSSNTPIVFENVVMSYREGLPSVLKGISFEIKSGEKIGICGRTGSGKSSLLLALFRIVELSSGRIIIDGIDISTIGLKDLRSQLAIIPQEPVMFTGTLRSNLDSLSEHTDTELWDVLREIQLYEHVKKVSVGDEGLDLKVNDNWSQGQKQLIGLGRALLKKPKILVCDEATASVDSLSDELIQKIIREKFSDAIILTIAHRLNTIVESDRIMVLDSGSIVEFNKPSVLIQNENSLLNWLIDETGAQNAHYLKSLIKH</sequence>
<feature type="transmembrane region" description="Helical" evidence="12">
    <location>
        <begin position="926"/>
        <end position="949"/>
    </location>
</feature>
<feature type="region of interest" description="Disordered" evidence="11">
    <location>
        <begin position="547"/>
        <end position="576"/>
    </location>
</feature>
<keyword evidence="6" id="KW-0547">Nucleotide-binding</keyword>
<dbReference type="GO" id="GO:0016887">
    <property type="term" value="F:ATP hydrolysis activity"/>
    <property type="evidence" value="ECO:0007669"/>
    <property type="project" value="InterPro"/>
</dbReference>
<feature type="transmembrane region" description="Helical" evidence="12">
    <location>
        <begin position="850"/>
        <end position="869"/>
    </location>
</feature>
<dbReference type="FunFam" id="3.40.50.300:FF:000997">
    <property type="entry name" value="Multidrug resistance-associated protein 1"/>
    <property type="match status" value="1"/>
</dbReference>
<dbReference type="CDD" id="cd03244">
    <property type="entry name" value="ABCC_MRP_domain2"/>
    <property type="match status" value="1"/>
</dbReference>
<evidence type="ECO:0000256" key="1">
    <source>
        <dbReference type="ARBA" id="ARBA00004141"/>
    </source>
</evidence>
<dbReference type="Proteomes" id="UP001344447">
    <property type="component" value="Unassembled WGS sequence"/>
</dbReference>
<dbReference type="Gene3D" id="3.40.50.300">
    <property type="entry name" value="P-loop containing nucleotide triphosphate hydrolases"/>
    <property type="match status" value="2"/>
</dbReference>
<dbReference type="PROSITE" id="PS50893">
    <property type="entry name" value="ABC_TRANSPORTER_2"/>
    <property type="match status" value="2"/>
</dbReference>
<name>A0AAN7TUT6_9MYCE</name>
<protein>
    <submittedName>
        <fullName evidence="15">Uncharacterized protein</fullName>
    </submittedName>
</protein>
<dbReference type="SMART" id="SM00382">
    <property type="entry name" value="AAA"/>
    <property type="match status" value="2"/>
</dbReference>
<feature type="transmembrane region" description="Helical" evidence="12">
    <location>
        <begin position="204"/>
        <end position="226"/>
    </location>
</feature>
<dbReference type="InterPro" id="IPR036640">
    <property type="entry name" value="ABC1_TM_sf"/>
</dbReference>
<gene>
    <name evidence="15" type="ORF">RB653_000222</name>
</gene>
<feature type="transmembrane region" description="Helical" evidence="12">
    <location>
        <begin position="432"/>
        <end position="456"/>
    </location>
</feature>
<feature type="region of interest" description="Disordered" evidence="11">
    <location>
        <begin position="17"/>
        <end position="106"/>
    </location>
</feature>
<feature type="transmembrane region" description="Helical" evidence="12">
    <location>
        <begin position="1008"/>
        <end position="1040"/>
    </location>
</feature>
<dbReference type="InterPro" id="IPR003593">
    <property type="entry name" value="AAA+_ATPase"/>
</dbReference>
<dbReference type="PROSITE" id="PS00211">
    <property type="entry name" value="ABC_TRANSPORTER_1"/>
    <property type="match status" value="1"/>
</dbReference>
<dbReference type="FunFam" id="1.20.1560.10:FF:000024">
    <property type="entry name" value="ABC transporter C family member 2"/>
    <property type="match status" value="1"/>
</dbReference>
<dbReference type="CDD" id="cd18579">
    <property type="entry name" value="ABC_6TM_ABCC_D1"/>
    <property type="match status" value="1"/>
</dbReference>
<feature type="compositionally biased region" description="Low complexity" evidence="11">
    <location>
        <begin position="553"/>
        <end position="564"/>
    </location>
</feature>
<keyword evidence="3" id="KW-0813">Transport</keyword>
<comment type="subcellular location">
    <subcellularLocation>
        <location evidence="1">Membrane</location>
        <topology evidence="1">Multi-pass membrane protein</topology>
    </subcellularLocation>
</comment>
<evidence type="ECO:0000256" key="6">
    <source>
        <dbReference type="ARBA" id="ARBA00022741"/>
    </source>
</evidence>
<dbReference type="EMBL" id="JAVFKY010000002">
    <property type="protein sequence ID" value="KAK5580209.1"/>
    <property type="molecule type" value="Genomic_DNA"/>
</dbReference>
<feature type="transmembrane region" description="Helical" evidence="12">
    <location>
        <begin position="468"/>
        <end position="489"/>
    </location>
</feature>
<feature type="domain" description="ABC transporter" evidence="13">
    <location>
        <begin position="570"/>
        <end position="794"/>
    </location>
</feature>
<evidence type="ECO:0000256" key="3">
    <source>
        <dbReference type="ARBA" id="ARBA00022448"/>
    </source>
</evidence>
<dbReference type="PANTHER" id="PTHR24223">
    <property type="entry name" value="ATP-BINDING CASSETTE SUB-FAMILY C"/>
    <property type="match status" value="1"/>
</dbReference>
<feature type="domain" description="ABC transmembrane type-1" evidence="14">
    <location>
        <begin position="214"/>
        <end position="491"/>
    </location>
</feature>
<evidence type="ECO:0000256" key="5">
    <source>
        <dbReference type="ARBA" id="ARBA00022737"/>
    </source>
</evidence>
<feature type="coiled-coil region" evidence="10">
    <location>
        <begin position="1148"/>
        <end position="1175"/>
    </location>
</feature>
<evidence type="ECO:0000256" key="11">
    <source>
        <dbReference type="SAM" id="MobiDB-lite"/>
    </source>
</evidence>
<dbReference type="PANTHER" id="PTHR24223:SF456">
    <property type="entry name" value="MULTIDRUG RESISTANCE-ASSOCIATED PROTEIN LETHAL(2)03659"/>
    <property type="match status" value="1"/>
</dbReference>
<dbReference type="SUPFAM" id="SSF52540">
    <property type="entry name" value="P-loop containing nucleoside triphosphate hydrolases"/>
    <property type="match status" value="2"/>
</dbReference>
<feature type="transmembrane region" description="Helical" evidence="12">
    <location>
        <begin position="1110"/>
        <end position="1131"/>
    </location>
</feature>
<reference evidence="15 16" key="1">
    <citation type="submission" date="2023-11" db="EMBL/GenBank/DDBJ databases">
        <title>Dfirmibasis_genome.</title>
        <authorList>
            <person name="Edelbroek B."/>
            <person name="Kjellin J."/>
            <person name="Jerlstrom-Hultqvist J."/>
            <person name="Soderbom F."/>
        </authorList>
    </citation>
    <scope>NUCLEOTIDE SEQUENCE [LARGE SCALE GENOMIC DNA]</scope>
    <source>
        <strain evidence="15 16">TNS-C-14</strain>
    </source>
</reference>
<evidence type="ECO:0000313" key="15">
    <source>
        <dbReference type="EMBL" id="KAK5580209.1"/>
    </source>
</evidence>
<evidence type="ECO:0000256" key="9">
    <source>
        <dbReference type="ARBA" id="ARBA00023136"/>
    </source>
</evidence>
<dbReference type="GO" id="GO:0005524">
    <property type="term" value="F:ATP binding"/>
    <property type="evidence" value="ECO:0007669"/>
    <property type="project" value="UniProtKB-KW"/>
</dbReference>
<dbReference type="Pfam" id="PF00005">
    <property type="entry name" value="ABC_tran"/>
    <property type="match status" value="2"/>
</dbReference>
<feature type="compositionally biased region" description="Basic and acidic residues" evidence="11">
    <location>
        <begin position="87"/>
        <end position="97"/>
    </location>
</feature>
<keyword evidence="9 12" id="KW-0472">Membrane</keyword>
<feature type="domain" description="ABC transmembrane type-1" evidence="14">
    <location>
        <begin position="863"/>
        <end position="1167"/>
    </location>
</feature>
<evidence type="ECO:0000256" key="12">
    <source>
        <dbReference type="SAM" id="Phobius"/>
    </source>
</evidence>